<protein>
    <submittedName>
        <fullName evidence="1">Uncharacterized protein</fullName>
    </submittedName>
</protein>
<dbReference type="EMBL" id="GBXM01049421">
    <property type="protein sequence ID" value="JAH59156.1"/>
    <property type="molecule type" value="Transcribed_RNA"/>
</dbReference>
<sequence>MTMTVIFTRQKIIIPVEKAYCFSANSAVL</sequence>
<accession>A0A0E9U025</accession>
<evidence type="ECO:0000313" key="1">
    <source>
        <dbReference type="EMBL" id="JAH59156.1"/>
    </source>
</evidence>
<reference evidence="1" key="2">
    <citation type="journal article" date="2015" name="Fish Shellfish Immunol.">
        <title>Early steps in the European eel (Anguilla anguilla)-Vibrio vulnificus interaction in the gills: Role of the RtxA13 toxin.</title>
        <authorList>
            <person name="Callol A."/>
            <person name="Pajuelo D."/>
            <person name="Ebbesson L."/>
            <person name="Teles M."/>
            <person name="MacKenzie S."/>
            <person name="Amaro C."/>
        </authorList>
    </citation>
    <scope>NUCLEOTIDE SEQUENCE</scope>
</reference>
<proteinExistence type="predicted"/>
<reference evidence="1" key="1">
    <citation type="submission" date="2014-11" db="EMBL/GenBank/DDBJ databases">
        <authorList>
            <person name="Amaro Gonzalez C."/>
        </authorList>
    </citation>
    <scope>NUCLEOTIDE SEQUENCE</scope>
</reference>
<dbReference type="AlphaFoldDB" id="A0A0E9U025"/>
<name>A0A0E9U025_ANGAN</name>
<organism evidence="1">
    <name type="scientific">Anguilla anguilla</name>
    <name type="common">European freshwater eel</name>
    <name type="synonym">Muraena anguilla</name>
    <dbReference type="NCBI Taxonomy" id="7936"/>
    <lineage>
        <taxon>Eukaryota</taxon>
        <taxon>Metazoa</taxon>
        <taxon>Chordata</taxon>
        <taxon>Craniata</taxon>
        <taxon>Vertebrata</taxon>
        <taxon>Euteleostomi</taxon>
        <taxon>Actinopterygii</taxon>
        <taxon>Neopterygii</taxon>
        <taxon>Teleostei</taxon>
        <taxon>Anguilliformes</taxon>
        <taxon>Anguillidae</taxon>
        <taxon>Anguilla</taxon>
    </lineage>
</organism>